<dbReference type="InterPro" id="IPR007210">
    <property type="entry name" value="ABC_Gly_betaine_transp_sub-bd"/>
</dbReference>
<feature type="domain" description="ABC-type glycine betaine transport system substrate-binding" evidence="2">
    <location>
        <begin position="24"/>
        <end position="289"/>
    </location>
</feature>
<protein>
    <submittedName>
        <fullName evidence="3">Glycine betaine ABC transporter substrate-binding protein</fullName>
    </submittedName>
</protein>
<evidence type="ECO:0000256" key="1">
    <source>
        <dbReference type="SAM" id="SignalP"/>
    </source>
</evidence>
<evidence type="ECO:0000259" key="2">
    <source>
        <dbReference type="Pfam" id="PF04069"/>
    </source>
</evidence>
<dbReference type="Proteomes" id="UP000766629">
    <property type="component" value="Unassembled WGS sequence"/>
</dbReference>
<reference evidence="3 4" key="1">
    <citation type="submission" date="2021-06" db="EMBL/GenBank/DDBJ databases">
        <title>50 bacteria genomes isolated from Dapeng, Shenzhen, China.</title>
        <authorList>
            <person name="Zheng W."/>
            <person name="Yu S."/>
            <person name="Huang Y."/>
        </authorList>
    </citation>
    <scope>NUCLEOTIDE SEQUENCE [LARGE SCALE GENOMIC DNA]</scope>
    <source>
        <strain evidence="3 4">DP1N14-2</strain>
    </source>
</reference>
<dbReference type="RefSeq" id="WP_222510083.1">
    <property type="nucleotide sequence ID" value="NZ_JAHVJA010000020.1"/>
</dbReference>
<gene>
    <name evidence="3" type="ORF">KUV26_22275</name>
</gene>
<dbReference type="CDD" id="cd13611">
    <property type="entry name" value="PBP2_YehZ"/>
    <property type="match status" value="1"/>
</dbReference>
<organism evidence="3 4">
    <name type="scientific">Leisingera daeponensis</name>
    <dbReference type="NCBI Taxonomy" id="405746"/>
    <lineage>
        <taxon>Bacteria</taxon>
        <taxon>Pseudomonadati</taxon>
        <taxon>Pseudomonadota</taxon>
        <taxon>Alphaproteobacteria</taxon>
        <taxon>Rhodobacterales</taxon>
        <taxon>Roseobacteraceae</taxon>
        <taxon>Leisingera</taxon>
    </lineage>
</organism>
<name>A0ABS7NMK9_9RHOB</name>
<evidence type="ECO:0000313" key="3">
    <source>
        <dbReference type="EMBL" id="MBY6142166.1"/>
    </source>
</evidence>
<sequence>MRLRFLKMVVAVAAMFAGVAQADEITVGGKNFTEQFLLSSMTAQLLEANGFDVDIRSGMGSAAVRQAMENGQIDVYWEYTGTSLITYNKVAERLDADETYIRVKELDAAKGIVWLNPSRANSTYALAMRSDRARELGIATDSDLAARLNGNPDLTLAANTEFYARPDGLKPFQKAYGFEIPRDRVVRMDAGLIHEALKNGDVDVGIVIATDGKIPALDLVTLEDDQGFFPAYALVPVARIEALKANQSIGGLLNALSSKLDDATMAKLNARVDVERESIEQVAADFLKKAGLINRE</sequence>
<accession>A0ABS7NMK9</accession>
<dbReference type="SUPFAM" id="SSF53850">
    <property type="entry name" value="Periplasmic binding protein-like II"/>
    <property type="match status" value="1"/>
</dbReference>
<dbReference type="EMBL" id="JAHVJA010000020">
    <property type="protein sequence ID" value="MBY6142166.1"/>
    <property type="molecule type" value="Genomic_DNA"/>
</dbReference>
<keyword evidence="4" id="KW-1185">Reference proteome</keyword>
<dbReference type="Gene3D" id="3.40.190.120">
    <property type="entry name" value="Osmoprotection protein (prox), domain 2"/>
    <property type="match status" value="1"/>
</dbReference>
<comment type="caution">
    <text evidence="3">The sequence shown here is derived from an EMBL/GenBank/DDBJ whole genome shotgun (WGS) entry which is preliminary data.</text>
</comment>
<feature type="signal peptide" evidence="1">
    <location>
        <begin position="1"/>
        <end position="22"/>
    </location>
</feature>
<dbReference type="Gene3D" id="3.40.190.10">
    <property type="entry name" value="Periplasmic binding protein-like II"/>
    <property type="match status" value="1"/>
</dbReference>
<keyword evidence="1" id="KW-0732">Signal</keyword>
<dbReference type="Pfam" id="PF04069">
    <property type="entry name" value="OpuAC"/>
    <property type="match status" value="1"/>
</dbReference>
<proteinExistence type="predicted"/>
<feature type="chain" id="PRO_5047095205" evidence="1">
    <location>
        <begin position="23"/>
        <end position="296"/>
    </location>
</feature>
<evidence type="ECO:0000313" key="4">
    <source>
        <dbReference type="Proteomes" id="UP000766629"/>
    </source>
</evidence>